<evidence type="ECO:0000313" key="2">
    <source>
        <dbReference type="EMBL" id="JAP06806.1"/>
    </source>
</evidence>
<reference evidence="2" key="1">
    <citation type="submission" date="2015-12" db="EMBL/GenBank/DDBJ databases">
        <title>Gene expression during late stages of embryo sac development: a critical building block for successful pollen-pistil interactions.</title>
        <authorList>
            <person name="Liu Y."/>
            <person name="Joly V."/>
            <person name="Sabar M."/>
            <person name="Matton D.P."/>
        </authorList>
    </citation>
    <scope>NUCLEOTIDE SEQUENCE</scope>
</reference>
<sequence>MRTPEPKTQPNSSTKSNTNINIPPPHLVNSCLFPKHNNSHNFVTKCEPQNPKLNQILQQNQIQTSIFLHPTW</sequence>
<evidence type="ECO:0000256" key="1">
    <source>
        <dbReference type="SAM" id="MobiDB-lite"/>
    </source>
</evidence>
<accession>A0A0V0GHM1</accession>
<protein>
    <submittedName>
        <fullName evidence="2">Putative ovule protein</fullName>
    </submittedName>
</protein>
<proteinExistence type="predicted"/>
<feature type="compositionally biased region" description="Low complexity" evidence="1">
    <location>
        <begin position="11"/>
        <end position="21"/>
    </location>
</feature>
<organism evidence="2">
    <name type="scientific">Solanum chacoense</name>
    <name type="common">Chaco potato</name>
    <dbReference type="NCBI Taxonomy" id="4108"/>
    <lineage>
        <taxon>Eukaryota</taxon>
        <taxon>Viridiplantae</taxon>
        <taxon>Streptophyta</taxon>
        <taxon>Embryophyta</taxon>
        <taxon>Tracheophyta</taxon>
        <taxon>Spermatophyta</taxon>
        <taxon>Magnoliopsida</taxon>
        <taxon>eudicotyledons</taxon>
        <taxon>Gunneridae</taxon>
        <taxon>Pentapetalae</taxon>
        <taxon>asterids</taxon>
        <taxon>lamiids</taxon>
        <taxon>Solanales</taxon>
        <taxon>Solanaceae</taxon>
        <taxon>Solanoideae</taxon>
        <taxon>Solaneae</taxon>
        <taxon>Solanum</taxon>
    </lineage>
</organism>
<dbReference type="EMBL" id="GEDG01040245">
    <property type="protein sequence ID" value="JAP06806.1"/>
    <property type="molecule type" value="Transcribed_RNA"/>
</dbReference>
<feature type="region of interest" description="Disordered" evidence="1">
    <location>
        <begin position="1"/>
        <end position="24"/>
    </location>
</feature>
<dbReference type="AlphaFoldDB" id="A0A0V0GHM1"/>
<name>A0A0V0GHM1_SOLCH</name>
<feature type="compositionally biased region" description="Polar residues" evidence="1">
    <location>
        <begin position="1"/>
        <end position="10"/>
    </location>
</feature>